<dbReference type="AlphaFoldDB" id="A0A6C0H8D5"/>
<proteinExistence type="predicted"/>
<name>A0A6C0H8D5_9ZZZZ</name>
<reference evidence="1" key="1">
    <citation type="journal article" date="2020" name="Nature">
        <title>Giant virus diversity and host interactions through global metagenomics.</title>
        <authorList>
            <person name="Schulz F."/>
            <person name="Roux S."/>
            <person name="Paez-Espino D."/>
            <person name="Jungbluth S."/>
            <person name="Walsh D.A."/>
            <person name="Denef V.J."/>
            <person name="McMahon K.D."/>
            <person name="Konstantinidis K.T."/>
            <person name="Eloe-Fadrosh E.A."/>
            <person name="Kyrpides N.C."/>
            <person name="Woyke T."/>
        </authorList>
    </citation>
    <scope>NUCLEOTIDE SEQUENCE</scope>
    <source>
        <strain evidence="1">GVMAG-M-3300023179-82</strain>
    </source>
</reference>
<organism evidence="1">
    <name type="scientific">viral metagenome</name>
    <dbReference type="NCBI Taxonomy" id="1070528"/>
    <lineage>
        <taxon>unclassified sequences</taxon>
        <taxon>metagenomes</taxon>
        <taxon>organismal metagenomes</taxon>
    </lineage>
</organism>
<protein>
    <submittedName>
        <fullName evidence="1">Uncharacterized protein</fullName>
    </submittedName>
</protein>
<sequence length="265" mass="31743">MLCLLIKPSKINHFNWNNPNYINCILELIEETTIEESLFLQDLYINLETEKYNNEINIENINIDDELQYKYSMLYVDIEGTIENQNEIALLFTTNNKLIYGNVVLIKESYIEDVIKFESMTKIDLNRLLNRRINGTILLWDEKWSEDIISTSCNLTEYYKIFFDDEEPKIKHIDFLMYNIHILYITSKYGRKYICGNLLNDLEIDKCLIYTMKSDVLYGHITLDEFKKIIKISENVNNYITPIEYEIDKDRYTKYTVLDIIYKKI</sequence>
<evidence type="ECO:0000313" key="1">
    <source>
        <dbReference type="EMBL" id="QHT76657.1"/>
    </source>
</evidence>
<accession>A0A6C0H8D5</accession>
<dbReference type="EMBL" id="MN739899">
    <property type="protein sequence ID" value="QHT76657.1"/>
    <property type="molecule type" value="Genomic_DNA"/>
</dbReference>